<dbReference type="AlphaFoldDB" id="A0AAU7K589"/>
<name>A0AAU7K589_9SPHI</name>
<sequence>MKKIKLVDIKEYIDENLISNLPVNFRNLEYTDSNTLANILKYIEVPDLETRFCISTGHHKPLSKCLSDEGE</sequence>
<protein>
    <submittedName>
        <fullName evidence="1">Uncharacterized protein</fullName>
    </submittedName>
</protein>
<dbReference type="RefSeq" id="WP_406825276.1">
    <property type="nucleotide sequence ID" value="NZ_CP157485.1"/>
</dbReference>
<organism evidence="1">
    <name type="scientific">Pedobacter sp. KACC 23697</name>
    <dbReference type="NCBI Taxonomy" id="3149230"/>
    <lineage>
        <taxon>Bacteria</taxon>
        <taxon>Pseudomonadati</taxon>
        <taxon>Bacteroidota</taxon>
        <taxon>Sphingobacteriia</taxon>
        <taxon>Sphingobacteriales</taxon>
        <taxon>Sphingobacteriaceae</taxon>
        <taxon>Pedobacter</taxon>
    </lineage>
</organism>
<dbReference type="EMBL" id="CP157485">
    <property type="protein sequence ID" value="XBO47878.1"/>
    <property type="molecule type" value="Genomic_DNA"/>
</dbReference>
<accession>A0AAU7K589</accession>
<evidence type="ECO:0000313" key="1">
    <source>
        <dbReference type="EMBL" id="XBO47878.1"/>
    </source>
</evidence>
<proteinExistence type="predicted"/>
<gene>
    <name evidence="1" type="ORF">ABEG20_21550</name>
</gene>
<reference evidence="1" key="1">
    <citation type="submission" date="2024-05" db="EMBL/GenBank/DDBJ databases">
        <authorList>
            <person name="Kim S."/>
            <person name="Heo J."/>
            <person name="Choi H."/>
            <person name="Choi Y."/>
            <person name="Kwon S.-W."/>
            <person name="Kim Y."/>
        </authorList>
    </citation>
    <scope>NUCLEOTIDE SEQUENCE</scope>
    <source>
        <strain evidence="1">KACC 23697</strain>
    </source>
</reference>